<evidence type="ECO:0000313" key="1">
    <source>
        <dbReference type="EMBL" id="PHO21520.1"/>
    </source>
</evidence>
<proteinExistence type="predicted"/>
<keyword evidence="2" id="KW-1185">Reference proteome</keyword>
<dbReference type="Proteomes" id="UP000226080">
    <property type="component" value="Unassembled WGS sequence"/>
</dbReference>
<name>A0A2G1DSS6_AGGAC</name>
<comment type="caution">
    <text evidence="1">The sequence shown here is derived from an EMBL/GenBank/DDBJ whole genome shotgun (WGS) entry which is preliminary data.</text>
</comment>
<accession>A0A2G1DSS6</accession>
<organism evidence="1 2">
    <name type="scientific">Aggregatibacter actinomycetemcomitans</name>
    <name type="common">Actinobacillus actinomycetemcomitans</name>
    <name type="synonym">Haemophilus actinomycetemcomitans</name>
    <dbReference type="NCBI Taxonomy" id="714"/>
    <lineage>
        <taxon>Bacteria</taxon>
        <taxon>Pseudomonadati</taxon>
        <taxon>Pseudomonadota</taxon>
        <taxon>Gammaproteobacteria</taxon>
        <taxon>Pasteurellales</taxon>
        <taxon>Pasteurellaceae</taxon>
        <taxon>Aggregatibacter</taxon>
    </lineage>
</organism>
<dbReference type="EMBL" id="PCGW01000001">
    <property type="protein sequence ID" value="PHO21520.1"/>
    <property type="molecule type" value="Genomic_DNA"/>
</dbReference>
<sequence length="81" mass="9736">MLITIAIIYNQFAPEDIELWAAHGFWGNSLNYWGEPDQEKAYEWTRKRPSSFKTRIFEASKFSYTQGKLEITDEVRYYQIF</sequence>
<gene>
    <name evidence="1" type="ORF">CQR80_00005</name>
</gene>
<evidence type="ECO:0000313" key="2">
    <source>
        <dbReference type="Proteomes" id="UP000226080"/>
    </source>
</evidence>
<reference evidence="1 2" key="1">
    <citation type="submission" date="2017-10" db="EMBL/GenBank/DDBJ databases">
        <title>Draft genome sequences of Aggregatibacter actinomycetemcomitans strains 310a and 310b.</title>
        <authorList>
            <person name="May A.C."/>
            <person name="Ohta H."/>
            <person name="Maeda H."/>
            <person name="Kokeguchi S."/>
            <person name="Cugini C."/>
        </authorList>
    </citation>
    <scope>NUCLEOTIDE SEQUENCE [LARGE SCALE GENOMIC DNA]</scope>
    <source>
        <strain evidence="1 2">310b</strain>
    </source>
</reference>
<protein>
    <submittedName>
        <fullName evidence="1">Uncharacterized protein</fullName>
    </submittedName>
</protein>
<dbReference type="RefSeq" id="WP_257210140.1">
    <property type="nucleotide sequence ID" value="NZ_PCGW01000001.1"/>
</dbReference>